<protein>
    <submittedName>
        <fullName evidence="2">Uncharacterized protein</fullName>
    </submittedName>
</protein>
<proteinExistence type="predicted"/>
<name>A0A561UWL9_9ACTN</name>
<dbReference type="AlphaFoldDB" id="A0A561UWL9"/>
<reference evidence="2 3" key="1">
    <citation type="submission" date="2019-06" db="EMBL/GenBank/DDBJ databases">
        <title>Sequencing the genomes of 1000 actinobacteria strains.</title>
        <authorList>
            <person name="Klenk H.-P."/>
        </authorList>
    </citation>
    <scope>NUCLEOTIDE SEQUENCE [LARGE SCALE GENOMIC DNA]</scope>
    <source>
        <strain evidence="2 3">DSM 42059</strain>
    </source>
</reference>
<dbReference type="Proteomes" id="UP000318186">
    <property type="component" value="Unassembled WGS sequence"/>
</dbReference>
<evidence type="ECO:0000256" key="1">
    <source>
        <dbReference type="SAM" id="MobiDB-lite"/>
    </source>
</evidence>
<comment type="caution">
    <text evidence="2">The sequence shown here is derived from an EMBL/GenBank/DDBJ whole genome shotgun (WGS) entry which is preliminary data.</text>
</comment>
<organism evidence="2 3">
    <name type="scientific">Streptomyces brevispora</name>
    <dbReference type="NCBI Taxonomy" id="887462"/>
    <lineage>
        <taxon>Bacteria</taxon>
        <taxon>Bacillati</taxon>
        <taxon>Actinomycetota</taxon>
        <taxon>Actinomycetes</taxon>
        <taxon>Kitasatosporales</taxon>
        <taxon>Streptomycetaceae</taxon>
        <taxon>Streptomyces</taxon>
    </lineage>
</organism>
<sequence length="46" mass="5055">MEDVDDEEEAEDLESDPVEDDDPESEAFAAAGAGVLLDEEPRLSFR</sequence>
<dbReference type="EMBL" id="VIWW01000001">
    <property type="protein sequence ID" value="TWG03761.1"/>
    <property type="molecule type" value="Genomic_DNA"/>
</dbReference>
<feature type="compositionally biased region" description="Acidic residues" evidence="1">
    <location>
        <begin position="1"/>
        <end position="25"/>
    </location>
</feature>
<gene>
    <name evidence="2" type="ORF">FHX80_112197</name>
</gene>
<feature type="region of interest" description="Disordered" evidence="1">
    <location>
        <begin position="1"/>
        <end position="46"/>
    </location>
</feature>
<evidence type="ECO:0000313" key="2">
    <source>
        <dbReference type="EMBL" id="TWG03761.1"/>
    </source>
</evidence>
<evidence type="ECO:0000313" key="3">
    <source>
        <dbReference type="Proteomes" id="UP000318186"/>
    </source>
</evidence>
<accession>A0A561UWL9</accession>